<dbReference type="Gene3D" id="3.90.550.10">
    <property type="entry name" value="Spore Coat Polysaccharide Biosynthesis Protein SpsA, Chain A"/>
    <property type="match status" value="1"/>
</dbReference>
<dbReference type="EMBL" id="CP034433">
    <property type="protein sequence ID" value="AZN37864.1"/>
    <property type="molecule type" value="Genomic_DNA"/>
</dbReference>
<dbReference type="Proteomes" id="UP000282438">
    <property type="component" value="Chromosome"/>
</dbReference>
<keyword evidence="6" id="KW-1185">Reference proteome</keyword>
<evidence type="ECO:0000259" key="4">
    <source>
        <dbReference type="Pfam" id="PF00535"/>
    </source>
</evidence>
<dbReference type="Pfam" id="PF00535">
    <property type="entry name" value="Glycos_transf_2"/>
    <property type="match status" value="1"/>
</dbReference>
<evidence type="ECO:0000256" key="2">
    <source>
        <dbReference type="ARBA" id="ARBA00022676"/>
    </source>
</evidence>
<dbReference type="InterPro" id="IPR050834">
    <property type="entry name" value="Glycosyltransf_2"/>
</dbReference>
<evidence type="ECO:0000313" key="6">
    <source>
        <dbReference type="Proteomes" id="UP000282438"/>
    </source>
</evidence>
<organism evidence="5 6">
    <name type="scientific">Iodobacter ciconiae</name>
    <dbReference type="NCBI Taxonomy" id="2496266"/>
    <lineage>
        <taxon>Bacteria</taxon>
        <taxon>Pseudomonadati</taxon>
        <taxon>Pseudomonadota</taxon>
        <taxon>Betaproteobacteria</taxon>
        <taxon>Neisseriales</taxon>
        <taxon>Chitinibacteraceae</taxon>
        <taxon>Iodobacter</taxon>
    </lineage>
</organism>
<sequence length="274" mass="30800">MSSDSIVRCFSVLMSVYIRESPASLELALESLLHSTLMASEVVLVEDGPLTDDLYSIIEKYRSVLKIKSVKIERNIGLGKALNLGLDACKHEIIARCDTDDINRPQRFEKQLQQFSLNPKLALLSGWVEEFIVAPGDAGVIRKVPEAMDIAKSARSRSPFNHPCVMFKKSAVIACGGYQDDYLYEDYALWVRMLSAGVVSDNIQEVLVDMRAGSDMHKRRGGVKYAKHEFNAQYGFYKLGFISFLQLLKNLAIRIPVRLAPSGVRSFIYTKILR</sequence>
<dbReference type="KEGG" id="iod:EJO50_16165"/>
<evidence type="ECO:0000256" key="1">
    <source>
        <dbReference type="ARBA" id="ARBA00006739"/>
    </source>
</evidence>
<dbReference type="InterPro" id="IPR029044">
    <property type="entry name" value="Nucleotide-diphossugar_trans"/>
</dbReference>
<dbReference type="OrthoDB" id="8666056at2"/>
<proteinExistence type="inferred from homology"/>
<dbReference type="SUPFAM" id="SSF53448">
    <property type="entry name" value="Nucleotide-diphospho-sugar transferases"/>
    <property type="match status" value="1"/>
</dbReference>
<reference evidence="5 6" key="1">
    <citation type="submission" date="2018-12" db="EMBL/GenBank/DDBJ databases">
        <title>Complete genome sequence of Iodobacter sp. H11R3.</title>
        <authorList>
            <person name="Bae J.-W."/>
        </authorList>
    </citation>
    <scope>NUCLEOTIDE SEQUENCE [LARGE SCALE GENOMIC DNA]</scope>
    <source>
        <strain evidence="5 6">H11R3</strain>
    </source>
</reference>
<evidence type="ECO:0000313" key="5">
    <source>
        <dbReference type="EMBL" id="AZN37864.1"/>
    </source>
</evidence>
<keyword evidence="3 5" id="KW-0808">Transferase</keyword>
<name>A0A3S8ZWR9_9NEIS</name>
<protein>
    <submittedName>
        <fullName evidence="5">Glycosyltransferase</fullName>
    </submittedName>
</protein>
<dbReference type="AlphaFoldDB" id="A0A3S8ZWR9"/>
<comment type="similarity">
    <text evidence="1">Belongs to the glycosyltransferase 2 family.</text>
</comment>
<keyword evidence="2" id="KW-0328">Glycosyltransferase</keyword>
<dbReference type="InterPro" id="IPR001173">
    <property type="entry name" value="Glyco_trans_2-like"/>
</dbReference>
<evidence type="ECO:0000256" key="3">
    <source>
        <dbReference type="ARBA" id="ARBA00022679"/>
    </source>
</evidence>
<accession>A0A3S8ZWR9</accession>
<dbReference type="PANTHER" id="PTHR43685:SF5">
    <property type="entry name" value="GLYCOSYLTRANSFERASE EPSE-RELATED"/>
    <property type="match status" value="1"/>
</dbReference>
<dbReference type="RefSeq" id="WP_125975888.1">
    <property type="nucleotide sequence ID" value="NZ_CP034433.1"/>
</dbReference>
<dbReference type="GO" id="GO:0016757">
    <property type="term" value="F:glycosyltransferase activity"/>
    <property type="evidence" value="ECO:0007669"/>
    <property type="project" value="UniProtKB-KW"/>
</dbReference>
<dbReference type="PANTHER" id="PTHR43685">
    <property type="entry name" value="GLYCOSYLTRANSFERASE"/>
    <property type="match status" value="1"/>
</dbReference>
<feature type="domain" description="Glycosyltransferase 2-like" evidence="4">
    <location>
        <begin position="11"/>
        <end position="135"/>
    </location>
</feature>
<gene>
    <name evidence="5" type="ORF">EJO50_16165</name>
</gene>